<evidence type="ECO:0000313" key="2">
    <source>
        <dbReference type="Proteomes" id="UP001732700"/>
    </source>
</evidence>
<evidence type="ECO:0000313" key="1">
    <source>
        <dbReference type="EnsemblPlants" id="AVESA.00010b.r2.6CG1091200.1.CDS"/>
    </source>
</evidence>
<dbReference type="EnsemblPlants" id="AVESA.00010b.r2.6CG1091200.1">
    <property type="protein sequence ID" value="AVESA.00010b.r2.6CG1091200.1.CDS"/>
    <property type="gene ID" value="AVESA.00010b.r2.6CG1091200"/>
</dbReference>
<reference evidence="1" key="2">
    <citation type="submission" date="2025-09" db="UniProtKB">
        <authorList>
            <consortium name="EnsemblPlants"/>
        </authorList>
    </citation>
    <scope>IDENTIFICATION</scope>
</reference>
<dbReference type="Proteomes" id="UP001732700">
    <property type="component" value="Chromosome 6C"/>
</dbReference>
<protein>
    <submittedName>
        <fullName evidence="1">Uncharacterized protein</fullName>
    </submittedName>
</protein>
<keyword evidence="2" id="KW-1185">Reference proteome</keyword>
<reference evidence="1" key="1">
    <citation type="submission" date="2021-05" db="EMBL/GenBank/DDBJ databases">
        <authorList>
            <person name="Scholz U."/>
            <person name="Mascher M."/>
            <person name="Fiebig A."/>
        </authorList>
    </citation>
    <scope>NUCLEOTIDE SEQUENCE [LARGE SCALE GENOMIC DNA]</scope>
</reference>
<name>A0ACD5Z5D3_AVESA</name>
<proteinExistence type="predicted"/>
<sequence>MHGRGEGCGDRRPFVRHMWPATRVEAAPPPAKGPASPPPSRSSVHPVRTTSYPPAPTTPPPAAAQKQEALQSPRPASADSFLKDGREFRVGDCALFQAVNVPPFIGLIRWIEKKGEGFPKLRVSWLYRSADVKLNKAIHLNAAPNEIFYSFHQDETSAVSLLHPCKVAFLRKGVELPAGISSFVCRRVYDIDNKCLWWLTDKDYINERQEEVNRLLHRTRLEMHAAVQSGGRSPKRLNSPSSTQQKSGSDDAHNCGVSKGKKRERLEQGIDPAMKDRDRPLKVDDGELGNFKVDNMKHTIAKFIAKFTDKGGLSHDEAVEKLVQLMQLDRTERKIDLAGRVLLAHIITATESPDCLRRFVQLRGLPILNEWLQETHKGKSGEGGSPKETDKRVEEFLMALLRALAKLPINLNALQSCSIGKSVNHLRSHKNVEIQKRAKCLVENWKKRVDAEMKSNEAKPVVSGQAVSWSGKGGVAEISNGANRRSGSSESSPKNAASHHSSKVLTAKNGASDAVAKSGHLTSGPSKSQHMQPANVATNLKDPPCKSTGGSELPTVREEKSSSSSQSLNNSHSCSSDHAKTFGSSWKEDARSSTAASGNASRTSGSSSRVHRRANSARLGSGIQKEAIAGRSTSLDRSLFQEKSSQSGMVSEKGGDTLPDNGNGHRLIVRFPNPSRSPARSVSGGSFEDPSVTGSRSSSPVLADKHEQNGRRVKMKTENSRPQIASDANAESWHSNEIKGVAGSEEGDKSAFLTLESNRTTQEAGKDACALRAASSLQANEKGVCSSETRGNSFNPMNALIEIKYSEAPSLQAGGDTAMNLLASVAGEISKSELISPSSSPKNTSANEVGSEGDSIEKLKLECGTVLSQHQGPSVVQKVIVEKQEKAVACLSAKEELNQRTHLSLQDDNRCTTSTGLSPKDVADCNGVESSAKTENKGEECTNKWFSEPGVDLQGEDHNACASRGVVEDSLDVVGTTSGGQCNPVVSSRRSELLPPEELQLCALDKQAHALSKSTDQKSLAGGLDPLEATNTCGKLDLKSAVCPVAVSPKKCEGDEREQHSSTSADVNKLAVFPVDVANGIKESRDSSNESSSHVKLPAMMSQDIEHATKKLSDDVSGKEDLVSSDEGSSIAVKAKSNGTAKLDFDLNELGDEGNHSEPATSPVICSSAIHLPGISPFVSPVLSGLPAPITVAAPAKGPFVPPENLLRVKPEAGWKGSAATSAFRPAEPRKALGTFLSAPGIAPSDAVGKQSRPAFDIDLNVADDQILEEDVSQSSAQTTGSESGNTRSRDGPVRSAGIELDLNRADEVAENSQFMSNSSHRVEVTLLPARPLPGGLPRNDINSSRNFFDLNNGPSLDEASTEPAQRSLSSKGANSIPFLPQVAGLRMNGTEINNISPWFASANPYAPVAIQPFLPARGEQPYAIETASGAQRILASVADSSQLGSDSFRTPVISAPSTMVFHPPPYQYAGFPFTPSVHLQTTGFPIGSTSYPNSASAGVPFFPTMAPSPVGSTGALPAQHARQYAMNRPEGNSSDGHDNNWKWRRQGFDLNTGPGAIDLEGKDERVPLSVRQNLITPPQAFVEDQTRMFQMPGVGIKRKEPEGSWDAERSSYKQLSWQ</sequence>
<organism evidence="1 2">
    <name type="scientific">Avena sativa</name>
    <name type="common">Oat</name>
    <dbReference type="NCBI Taxonomy" id="4498"/>
    <lineage>
        <taxon>Eukaryota</taxon>
        <taxon>Viridiplantae</taxon>
        <taxon>Streptophyta</taxon>
        <taxon>Embryophyta</taxon>
        <taxon>Tracheophyta</taxon>
        <taxon>Spermatophyta</taxon>
        <taxon>Magnoliopsida</taxon>
        <taxon>Liliopsida</taxon>
        <taxon>Poales</taxon>
        <taxon>Poaceae</taxon>
        <taxon>BOP clade</taxon>
        <taxon>Pooideae</taxon>
        <taxon>Poodae</taxon>
        <taxon>Poeae</taxon>
        <taxon>Poeae Chloroplast Group 1 (Aveneae type)</taxon>
        <taxon>Aveninae</taxon>
        <taxon>Avena</taxon>
    </lineage>
</organism>
<accession>A0ACD5Z5D3</accession>